<proteinExistence type="inferred from homology"/>
<dbReference type="FunFam" id="3.40.50.720:FF:000311">
    <property type="entry name" value="Ornithine cyclodeaminase"/>
    <property type="match status" value="1"/>
</dbReference>
<dbReference type="GO" id="GO:0016491">
    <property type="term" value="F:oxidoreductase activity"/>
    <property type="evidence" value="ECO:0007669"/>
    <property type="project" value="UniProtKB-ARBA"/>
</dbReference>
<dbReference type="PANTHER" id="PTHR13812:SF19">
    <property type="entry name" value="KETIMINE REDUCTASE MU-CRYSTALLIN"/>
    <property type="match status" value="1"/>
</dbReference>
<name>A0A4R3MSD2_9BACI</name>
<comment type="similarity">
    <text evidence="1">Belongs to the ornithine cyclodeaminase/mu-crystallin family.</text>
</comment>
<keyword evidence="3" id="KW-1185">Reference proteome</keyword>
<dbReference type="Gene3D" id="3.40.50.720">
    <property type="entry name" value="NAD(P)-binding Rossmann-like Domain"/>
    <property type="match status" value="1"/>
</dbReference>
<evidence type="ECO:0000313" key="2">
    <source>
        <dbReference type="EMBL" id="TCT18242.1"/>
    </source>
</evidence>
<dbReference type="InterPro" id="IPR003462">
    <property type="entry name" value="ODC_Mu_crystall"/>
</dbReference>
<dbReference type="Proteomes" id="UP000294650">
    <property type="component" value="Unassembled WGS sequence"/>
</dbReference>
<organism evidence="2 3">
    <name type="scientific">Melghiribacillus thermohalophilus</name>
    <dbReference type="NCBI Taxonomy" id="1324956"/>
    <lineage>
        <taxon>Bacteria</taxon>
        <taxon>Bacillati</taxon>
        <taxon>Bacillota</taxon>
        <taxon>Bacilli</taxon>
        <taxon>Bacillales</taxon>
        <taxon>Bacillaceae</taxon>
        <taxon>Melghiribacillus</taxon>
    </lineage>
</organism>
<reference evidence="2 3" key="1">
    <citation type="submission" date="2019-03" db="EMBL/GenBank/DDBJ databases">
        <title>Genomic Encyclopedia of Type Strains, Phase IV (KMG-IV): sequencing the most valuable type-strain genomes for metagenomic binning, comparative biology and taxonomic classification.</title>
        <authorList>
            <person name="Goeker M."/>
        </authorList>
    </citation>
    <scope>NUCLEOTIDE SEQUENCE [LARGE SCALE GENOMIC DNA]</scope>
    <source>
        <strain evidence="2 3">DSM 25894</strain>
    </source>
</reference>
<accession>A0A4R3MSD2</accession>
<dbReference type="PANTHER" id="PTHR13812">
    <property type="entry name" value="KETIMINE REDUCTASE MU-CRYSTALLIN"/>
    <property type="match status" value="1"/>
</dbReference>
<sequence>MDASWLKVMRTVAISGVAAKHLAREDARTCLVIGCGEQAKGQISAMLEVRNLERIFLYNRTRTRAESLKTYIYEVLHFEGDVEIADGPDEKVRDADIIICSTSSRTQVFDGTLAKPGTHISGIGSFKPDMQKVDLNALKRTDKIVCDTFEGCMEEAGDFLTPIEQGEISKDNIDGKLTDLVLGELSGRENESDITFFKSVGFAMADLVTAVAVYRSLKDKG</sequence>
<dbReference type="GO" id="GO:0019752">
    <property type="term" value="P:carboxylic acid metabolic process"/>
    <property type="evidence" value="ECO:0007669"/>
    <property type="project" value="UniProtKB-ARBA"/>
</dbReference>
<dbReference type="Pfam" id="PF02423">
    <property type="entry name" value="OCD_Mu_crystall"/>
    <property type="match status" value="1"/>
</dbReference>
<evidence type="ECO:0000313" key="3">
    <source>
        <dbReference type="Proteomes" id="UP000294650"/>
    </source>
</evidence>
<dbReference type="EMBL" id="SMAN01000022">
    <property type="protein sequence ID" value="TCT18242.1"/>
    <property type="molecule type" value="Genomic_DNA"/>
</dbReference>
<comment type="caution">
    <text evidence="2">The sequence shown here is derived from an EMBL/GenBank/DDBJ whole genome shotgun (WGS) entry which is preliminary data.</text>
</comment>
<gene>
    <name evidence="2" type="ORF">EDD68_1224</name>
</gene>
<dbReference type="AlphaFoldDB" id="A0A4R3MSD2"/>
<dbReference type="SUPFAM" id="SSF51735">
    <property type="entry name" value="NAD(P)-binding Rossmann-fold domains"/>
    <property type="match status" value="1"/>
</dbReference>
<dbReference type="InterPro" id="IPR036291">
    <property type="entry name" value="NAD(P)-bd_dom_sf"/>
</dbReference>
<protein>
    <submittedName>
        <fullName evidence="2">Ornithine cyclodeaminase/mu-crystallin family protein</fullName>
    </submittedName>
</protein>
<dbReference type="GO" id="GO:0005737">
    <property type="term" value="C:cytoplasm"/>
    <property type="evidence" value="ECO:0007669"/>
    <property type="project" value="TreeGrafter"/>
</dbReference>
<evidence type="ECO:0000256" key="1">
    <source>
        <dbReference type="ARBA" id="ARBA00008903"/>
    </source>
</evidence>